<evidence type="ECO:0000256" key="1">
    <source>
        <dbReference type="SAM" id="Phobius"/>
    </source>
</evidence>
<protein>
    <submittedName>
        <fullName evidence="2">Uncharacterized protein</fullName>
    </submittedName>
</protein>
<evidence type="ECO:0000313" key="2">
    <source>
        <dbReference type="EMBL" id="SDD52572.1"/>
    </source>
</evidence>
<dbReference type="EMBL" id="FNAN01000001">
    <property type="protein sequence ID" value="SDD52572.1"/>
    <property type="molecule type" value="Genomic_DNA"/>
</dbReference>
<organism evidence="2 3">
    <name type="scientific">Dyadobacter soli</name>
    <dbReference type="NCBI Taxonomy" id="659014"/>
    <lineage>
        <taxon>Bacteria</taxon>
        <taxon>Pseudomonadati</taxon>
        <taxon>Bacteroidota</taxon>
        <taxon>Cytophagia</taxon>
        <taxon>Cytophagales</taxon>
        <taxon>Spirosomataceae</taxon>
        <taxon>Dyadobacter</taxon>
    </lineage>
</organism>
<keyword evidence="1" id="KW-1133">Transmembrane helix</keyword>
<gene>
    <name evidence="2" type="ORF">SAMN04487996_101236</name>
</gene>
<keyword evidence="1" id="KW-0472">Membrane</keyword>
<proteinExistence type="predicted"/>
<name>A0A1G6VFX8_9BACT</name>
<keyword evidence="3" id="KW-1185">Reference proteome</keyword>
<dbReference type="AlphaFoldDB" id="A0A1G6VFX8"/>
<evidence type="ECO:0000313" key="3">
    <source>
        <dbReference type="Proteomes" id="UP000198748"/>
    </source>
</evidence>
<dbReference type="Proteomes" id="UP000198748">
    <property type="component" value="Unassembled WGS sequence"/>
</dbReference>
<feature type="transmembrane region" description="Helical" evidence="1">
    <location>
        <begin position="20"/>
        <end position="38"/>
    </location>
</feature>
<accession>A0A1G6VFX8</accession>
<dbReference type="STRING" id="659014.SAMN04487996_101236"/>
<keyword evidence="1" id="KW-0812">Transmembrane</keyword>
<sequence>MKNDYKQTDEQPARNDERQVIITSLILFVISSILRHLGPDGASCL</sequence>
<reference evidence="3" key="1">
    <citation type="submission" date="2016-10" db="EMBL/GenBank/DDBJ databases">
        <authorList>
            <person name="Varghese N."/>
            <person name="Submissions S."/>
        </authorList>
    </citation>
    <scope>NUCLEOTIDE SEQUENCE [LARGE SCALE GENOMIC DNA]</scope>
    <source>
        <strain evidence="3">DSM 25329</strain>
    </source>
</reference>